<evidence type="ECO:0000256" key="9">
    <source>
        <dbReference type="ARBA" id="ARBA00023136"/>
    </source>
</evidence>
<dbReference type="SUPFAM" id="SSF74653">
    <property type="entry name" value="TolA/TonB C-terminal domain"/>
    <property type="match status" value="1"/>
</dbReference>
<evidence type="ECO:0000259" key="11">
    <source>
        <dbReference type="PROSITE" id="PS52015"/>
    </source>
</evidence>
<dbReference type="GO" id="GO:0005886">
    <property type="term" value="C:plasma membrane"/>
    <property type="evidence" value="ECO:0007669"/>
    <property type="project" value="UniProtKB-SubCell"/>
</dbReference>
<dbReference type="NCBIfam" id="TIGR01352">
    <property type="entry name" value="tonB_Cterm"/>
    <property type="match status" value="1"/>
</dbReference>
<feature type="compositionally biased region" description="Low complexity" evidence="10">
    <location>
        <begin position="258"/>
        <end position="270"/>
    </location>
</feature>
<dbReference type="AlphaFoldDB" id="A0A2P7BD01"/>
<comment type="subcellular location">
    <subcellularLocation>
        <location evidence="1">Cell inner membrane</location>
        <topology evidence="1">Single-pass membrane protein</topology>
        <orientation evidence="1">Periplasmic side</orientation>
    </subcellularLocation>
</comment>
<keyword evidence="4" id="KW-1003">Cell membrane</keyword>
<keyword evidence="13" id="KW-1185">Reference proteome</keyword>
<evidence type="ECO:0000313" key="13">
    <source>
        <dbReference type="Proteomes" id="UP000241444"/>
    </source>
</evidence>
<keyword evidence="8" id="KW-1133">Transmembrane helix</keyword>
<keyword evidence="6" id="KW-0812">Transmembrane</keyword>
<evidence type="ECO:0000256" key="8">
    <source>
        <dbReference type="ARBA" id="ARBA00022989"/>
    </source>
</evidence>
<evidence type="ECO:0000256" key="10">
    <source>
        <dbReference type="SAM" id="MobiDB-lite"/>
    </source>
</evidence>
<evidence type="ECO:0000256" key="2">
    <source>
        <dbReference type="ARBA" id="ARBA00006555"/>
    </source>
</evidence>
<dbReference type="PROSITE" id="PS52015">
    <property type="entry name" value="TONB_CTD"/>
    <property type="match status" value="1"/>
</dbReference>
<evidence type="ECO:0000256" key="6">
    <source>
        <dbReference type="ARBA" id="ARBA00022692"/>
    </source>
</evidence>
<feature type="compositionally biased region" description="Basic and acidic residues" evidence="10">
    <location>
        <begin position="320"/>
        <end position="332"/>
    </location>
</feature>
<dbReference type="Proteomes" id="UP000241444">
    <property type="component" value="Unassembled WGS sequence"/>
</dbReference>
<dbReference type="InterPro" id="IPR051045">
    <property type="entry name" value="TonB-dependent_transducer"/>
</dbReference>
<reference evidence="13" key="1">
    <citation type="submission" date="2017-11" db="EMBL/GenBank/DDBJ databases">
        <authorList>
            <person name="Kuznetsova I."/>
            <person name="Sazanova A."/>
            <person name="Chirak E."/>
            <person name="Safronova V."/>
            <person name="Willems A."/>
        </authorList>
    </citation>
    <scope>NUCLEOTIDE SEQUENCE [LARGE SCALE GENOMIC DNA]</scope>
    <source>
        <strain evidence="13">STM 196</strain>
    </source>
</reference>
<evidence type="ECO:0000256" key="3">
    <source>
        <dbReference type="ARBA" id="ARBA00022448"/>
    </source>
</evidence>
<proteinExistence type="inferred from homology"/>
<sequence>MFGRGRRPESLHSPAQSHDEIRRAIRKLVMAYALAFQTETSAVVKRKDPPALFVIENDALPGLSDQGPDTVELADTAGAELSPDAARHGSMAAKLQIPTIGWYRKLALSCGFHVALAVLLIGFVTDEVLIAGRPDTMAALLGDGSVDMNSSGTPDPASMDATNVSLVTMVMPKPVPEKEVEKVAPVEVNEAVEAIAPVEPVDAPEPTSKVAEFAPSEAPEILSVTPLQPTLDENVVQQPSEAMVQPVEDAEPVTNPLEKPAAPKPVVEKPANAKRSDEKPKGPAKTTTPATKATKAPVSKAASGRDGANERTARTGIADGKNDGQKHADGNARGKSSAEGNAAVSNYPGTVTSKLRRALRRQARLRGEVQVQFVVASNGSVTGVGIGRSSGNAAVDKAAMDTVRRAAPFPPIPADAGRSTWAFNLPLAFGG</sequence>
<dbReference type="InterPro" id="IPR037682">
    <property type="entry name" value="TonB_C"/>
</dbReference>
<feature type="compositionally biased region" description="Low complexity" evidence="10">
    <location>
        <begin position="283"/>
        <end position="302"/>
    </location>
</feature>
<comment type="caution">
    <text evidence="12">The sequence shown here is derived from an EMBL/GenBank/DDBJ whole genome shotgun (WGS) entry which is preliminary data.</text>
</comment>
<dbReference type="GO" id="GO:0015031">
    <property type="term" value="P:protein transport"/>
    <property type="evidence" value="ECO:0007669"/>
    <property type="project" value="UniProtKB-KW"/>
</dbReference>
<keyword evidence="7" id="KW-0653">Protein transport</keyword>
<evidence type="ECO:0000256" key="7">
    <source>
        <dbReference type="ARBA" id="ARBA00022927"/>
    </source>
</evidence>
<keyword evidence="5" id="KW-0997">Cell inner membrane</keyword>
<dbReference type="OrthoDB" id="8448705at2"/>
<dbReference type="EMBL" id="PGGO01000020">
    <property type="protein sequence ID" value="PSH64351.1"/>
    <property type="molecule type" value="Genomic_DNA"/>
</dbReference>
<accession>A0A2P7BD01</accession>
<keyword evidence="9" id="KW-0472">Membrane</keyword>
<name>A0A2P7BD01_9HYPH</name>
<dbReference type="PANTHER" id="PTHR33446">
    <property type="entry name" value="PROTEIN TONB-RELATED"/>
    <property type="match status" value="1"/>
</dbReference>
<evidence type="ECO:0000256" key="5">
    <source>
        <dbReference type="ARBA" id="ARBA00022519"/>
    </source>
</evidence>
<dbReference type="PANTHER" id="PTHR33446:SF13">
    <property type="entry name" value="TONB PROTEIN"/>
    <property type="match status" value="1"/>
</dbReference>
<dbReference type="Pfam" id="PF03544">
    <property type="entry name" value="TonB_C"/>
    <property type="match status" value="1"/>
</dbReference>
<comment type="similarity">
    <text evidence="2">Belongs to the TonB family.</text>
</comment>
<dbReference type="GO" id="GO:0055085">
    <property type="term" value="P:transmembrane transport"/>
    <property type="evidence" value="ECO:0007669"/>
    <property type="project" value="InterPro"/>
</dbReference>
<evidence type="ECO:0000313" key="12">
    <source>
        <dbReference type="EMBL" id="PSH64351.1"/>
    </source>
</evidence>
<dbReference type="Gene3D" id="3.30.1150.10">
    <property type="match status" value="1"/>
</dbReference>
<gene>
    <name evidence="12" type="ORF">CU102_21935</name>
</gene>
<evidence type="ECO:0000256" key="1">
    <source>
        <dbReference type="ARBA" id="ARBA00004383"/>
    </source>
</evidence>
<organism evidence="12 13">
    <name type="scientific">Phyllobacterium brassicacearum</name>
    <dbReference type="NCBI Taxonomy" id="314235"/>
    <lineage>
        <taxon>Bacteria</taxon>
        <taxon>Pseudomonadati</taxon>
        <taxon>Pseudomonadota</taxon>
        <taxon>Alphaproteobacteria</taxon>
        <taxon>Hyphomicrobiales</taxon>
        <taxon>Phyllobacteriaceae</taxon>
        <taxon>Phyllobacterium</taxon>
    </lineage>
</organism>
<keyword evidence="3" id="KW-0813">Transport</keyword>
<evidence type="ECO:0000256" key="4">
    <source>
        <dbReference type="ARBA" id="ARBA00022475"/>
    </source>
</evidence>
<dbReference type="InterPro" id="IPR006260">
    <property type="entry name" value="TonB/TolA_C"/>
</dbReference>
<protein>
    <recommendedName>
        <fullName evidence="11">TonB C-terminal domain-containing protein</fullName>
    </recommendedName>
</protein>
<feature type="domain" description="TonB C-terminal" evidence="11">
    <location>
        <begin position="341"/>
        <end position="431"/>
    </location>
</feature>
<feature type="region of interest" description="Disordered" evidence="10">
    <location>
        <begin position="245"/>
        <end position="349"/>
    </location>
</feature>